<comment type="pathway">
    <text evidence="3 10">Glycan biosynthesis; glycogen biosynthesis.</text>
</comment>
<dbReference type="FunFam" id="2.60.40.1180:FF:000002">
    <property type="entry name" value="1,4-alpha-glucan branching enzyme GlgB"/>
    <property type="match status" value="1"/>
</dbReference>
<feature type="domain" description="Glycosyl hydrolase family 13 catalytic" evidence="12">
    <location>
        <begin position="255"/>
        <end position="608"/>
    </location>
</feature>
<evidence type="ECO:0000256" key="4">
    <source>
        <dbReference type="ARBA" id="ARBA00009000"/>
    </source>
</evidence>
<evidence type="ECO:0000256" key="5">
    <source>
        <dbReference type="ARBA" id="ARBA00022600"/>
    </source>
</evidence>
<dbReference type="InterPro" id="IPR044143">
    <property type="entry name" value="GlgB_N_E_set_prok"/>
</dbReference>
<evidence type="ECO:0000256" key="2">
    <source>
        <dbReference type="ARBA" id="ARBA00002953"/>
    </source>
</evidence>
<dbReference type="Proteomes" id="UP001302494">
    <property type="component" value="Chromosome"/>
</dbReference>
<name>A0AA96JX68_9BACT</name>
<dbReference type="GO" id="GO:0003844">
    <property type="term" value="F:1,4-alpha-glucan branching enzyme activity"/>
    <property type="evidence" value="ECO:0007669"/>
    <property type="project" value="UniProtKB-UniRule"/>
</dbReference>
<feature type="active site" description="Nucleophile" evidence="10 11">
    <location>
        <position position="414"/>
    </location>
</feature>
<dbReference type="Pfam" id="PF02806">
    <property type="entry name" value="Alpha-amylase_C"/>
    <property type="match status" value="1"/>
</dbReference>
<comment type="similarity">
    <text evidence="4 10">Belongs to the glycosyl hydrolase 13 family. GlgB subfamily.</text>
</comment>
<dbReference type="PANTHER" id="PTHR43651">
    <property type="entry name" value="1,4-ALPHA-GLUCAN-BRANCHING ENZYME"/>
    <property type="match status" value="1"/>
</dbReference>
<dbReference type="NCBIfam" id="NF003811">
    <property type="entry name" value="PRK05402.1"/>
    <property type="match status" value="1"/>
</dbReference>
<keyword evidence="9 10" id="KW-0119">Carbohydrate metabolism</keyword>
<dbReference type="InterPro" id="IPR006047">
    <property type="entry name" value="GH13_cat_dom"/>
</dbReference>
<proteinExistence type="inferred from homology"/>
<dbReference type="InterPro" id="IPR006048">
    <property type="entry name" value="A-amylase/branching_C"/>
</dbReference>
<keyword evidence="5 10" id="KW-0321">Glycogen metabolism</keyword>
<dbReference type="CDD" id="cd11322">
    <property type="entry name" value="AmyAc_Glg_BE"/>
    <property type="match status" value="1"/>
</dbReference>
<dbReference type="Pfam" id="PF02922">
    <property type="entry name" value="CBM_48"/>
    <property type="match status" value="1"/>
</dbReference>
<comment type="function">
    <text evidence="2 10">Catalyzes the formation of the alpha-1,6-glucosidic linkages in glycogen by scission of a 1,4-alpha-linked oligosaccharide from growing alpha-1,4-glucan chains and the subsequent attachment of the oligosaccharide to the alpha-1,6 position.</text>
</comment>
<organism evidence="13 14">
    <name type="scientific">Candidatus Nitrospira neomarina</name>
    <dbReference type="NCBI Taxonomy" id="3020899"/>
    <lineage>
        <taxon>Bacteria</taxon>
        <taxon>Pseudomonadati</taxon>
        <taxon>Nitrospirota</taxon>
        <taxon>Nitrospiria</taxon>
        <taxon>Nitrospirales</taxon>
        <taxon>Nitrospiraceae</taxon>
        <taxon>Nitrospira</taxon>
    </lineage>
</organism>
<dbReference type="NCBIfam" id="NF008967">
    <property type="entry name" value="PRK12313.1"/>
    <property type="match status" value="1"/>
</dbReference>
<dbReference type="InterPro" id="IPR017853">
    <property type="entry name" value="GH"/>
</dbReference>
<dbReference type="GO" id="GO:0005829">
    <property type="term" value="C:cytosol"/>
    <property type="evidence" value="ECO:0007669"/>
    <property type="project" value="TreeGrafter"/>
</dbReference>
<dbReference type="GO" id="GO:0043169">
    <property type="term" value="F:cation binding"/>
    <property type="evidence" value="ECO:0007669"/>
    <property type="project" value="InterPro"/>
</dbReference>
<dbReference type="EC" id="2.4.1.18" evidence="10"/>
<dbReference type="Pfam" id="PF22019">
    <property type="entry name" value="GlgB_N"/>
    <property type="match status" value="1"/>
</dbReference>
<evidence type="ECO:0000256" key="10">
    <source>
        <dbReference type="HAMAP-Rule" id="MF_00685"/>
    </source>
</evidence>
<evidence type="ECO:0000256" key="3">
    <source>
        <dbReference type="ARBA" id="ARBA00004964"/>
    </source>
</evidence>
<dbReference type="CDD" id="cd02855">
    <property type="entry name" value="E_set_GBE_prok_N"/>
    <property type="match status" value="1"/>
</dbReference>
<dbReference type="FunFam" id="3.20.20.80:FF:000003">
    <property type="entry name" value="1,4-alpha-glucan branching enzyme GlgB"/>
    <property type="match status" value="1"/>
</dbReference>
<dbReference type="GO" id="GO:0005978">
    <property type="term" value="P:glycogen biosynthetic process"/>
    <property type="evidence" value="ECO:0007669"/>
    <property type="project" value="UniProtKB-UniRule"/>
</dbReference>
<comment type="catalytic activity">
    <reaction evidence="1 10">
        <text>Transfers a segment of a (1-&gt;4)-alpha-D-glucan chain to a primary hydroxy group in a similar glucan chain.</text>
        <dbReference type="EC" id="2.4.1.18"/>
    </reaction>
</comment>
<dbReference type="FunFam" id="2.60.40.10:FF:000169">
    <property type="entry name" value="1,4-alpha-glucan branching enzyme GlgB"/>
    <property type="match status" value="1"/>
</dbReference>
<evidence type="ECO:0000256" key="9">
    <source>
        <dbReference type="ARBA" id="ARBA00023277"/>
    </source>
</evidence>
<dbReference type="Gene3D" id="2.60.40.10">
    <property type="entry name" value="Immunoglobulins"/>
    <property type="match status" value="2"/>
</dbReference>
<dbReference type="SMART" id="SM00642">
    <property type="entry name" value="Aamy"/>
    <property type="match status" value="1"/>
</dbReference>
<evidence type="ECO:0000256" key="1">
    <source>
        <dbReference type="ARBA" id="ARBA00000826"/>
    </source>
</evidence>
<gene>
    <name evidence="10 13" type="primary">glgB</name>
    <name evidence="13" type="ORF">PQG83_03925</name>
</gene>
<dbReference type="RefSeq" id="WP_312747004.1">
    <property type="nucleotide sequence ID" value="NZ_CP116968.1"/>
</dbReference>
<dbReference type="PANTHER" id="PTHR43651:SF3">
    <property type="entry name" value="1,4-ALPHA-GLUCAN-BRANCHING ENZYME"/>
    <property type="match status" value="1"/>
</dbReference>
<dbReference type="SUPFAM" id="SSF81296">
    <property type="entry name" value="E set domains"/>
    <property type="match status" value="2"/>
</dbReference>
<dbReference type="HAMAP" id="MF_00685">
    <property type="entry name" value="GlgB"/>
    <property type="match status" value="1"/>
</dbReference>
<dbReference type="InterPro" id="IPR054169">
    <property type="entry name" value="GlgB_N"/>
</dbReference>
<dbReference type="Gene3D" id="3.20.20.80">
    <property type="entry name" value="Glycosidases"/>
    <property type="match status" value="1"/>
</dbReference>
<reference evidence="13 14" key="1">
    <citation type="submission" date="2023-01" db="EMBL/GenBank/DDBJ databases">
        <title>Cultivation and genomic characterization of new, ubiquitous marine nitrite-oxidizing bacteria from the Nitrospirales.</title>
        <authorList>
            <person name="Mueller A.J."/>
            <person name="Daebeler A."/>
            <person name="Herbold C.W."/>
            <person name="Kirkegaard R.H."/>
            <person name="Daims H."/>
        </authorList>
    </citation>
    <scope>NUCLEOTIDE SEQUENCE [LARGE SCALE GENOMIC DNA]</scope>
    <source>
        <strain evidence="13 14">DK</strain>
    </source>
</reference>
<dbReference type="InterPro" id="IPR006407">
    <property type="entry name" value="GlgB"/>
</dbReference>
<feature type="active site" description="Proton donor" evidence="10 11">
    <location>
        <position position="467"/>
    </location>
</feature>
<keyword evidence="6 10" id="KW-0328">Glycosyltransferase</keyword>
<dbReference type="InterPro" id="IPR014756">
    <property type="entry name" value="Ig_E-set"/>
</dbReference>
<dbReference type="SUPFAM" id="SSF51011">
    <property type="entry name" value="Glycosyl hydrolase domain"/>
    <property type="match status" value="1"/>
</dbReference>
<keyword evidence="7 10" id="KW-0808">Transferase</keyword>
<evidence type="ECO:0000256" key="7">
    <source>
        <dbReference type="ARBA" id="ARBA00022679"/>
    </source>
</evidence>
<evidence type="ECO:0000256" key="11">
    <source>
        <dbReference type="PIRSR" id="PIRSR000463-1"/>
    </source>
</evidence>
<comment type="subunit">
    <text evidence="10">Monomer.</text>
</comment>
<sequence length="734" mass="83816">MPTLSNRFQRLVSATEWDPFSVLGPHRGESTDSSGVCIRAFLPDAAEVAVLPGRNGNTPIPMKLVHPAGVFEARWEGHSLGTDYQFRIVDRQGKSSQRHDPYAFLPRISDFDLHLFGEGKLYRSYEQLGAQVCTHQDVPGVNFAVWAPNAKRVSVVGDFNEWDGRRHPMRSRGGGGIWELFIPDMNDGAVYKFEILPQNGDAPFLKADPYASSAELRPKTASVVRDLSGYEWRDGEWMASRQNWDPLAQPWSIYEVHLGSWRRVPEEGSRWLTYSELSKTLIPYVKDMGFTHIELMPVTEHPFDGSWGYQATGYFAPTSRFGTPAEFMAFVDACHQAGIGVLMDWAPAHFPEDPHGLAWFDGTNLYDHSDPRLGFHPEWNSRIFNYGRTEVKNFLINSALSWFDRYHIDGLRVDAVASMLYLDYARKAGEWIPNKFGGRENLEAVEFLKELNTVAHQEHPGIVMIAEESTAWPGVSKPTYVGGLGFTFKWNMGWMHDTLDYFSLDPIYRRFHQHNVTFGLVYAFTENFVLPLSHDEVVHGKKSLLDKMPGDEWQRFANLRALYGHMWGHPGKKMLFMGCEIGQWWEWNHDDSLQWHLLEYDRHQGLQRYVADLNRLYASQPALHQVDYDWTGFQWIDLHDSDHSTLTYFRRAKDPSDIVVCAMNLTPVPRETYRMGVPNAGYYRELLNSDSEAYGGSNMGNAGGVQAEDMPWHGQPFSVVITLPPLAAVFFKPV</sequence>
<dbReference type="InterPro" id="IPR004193">
    <property type="entry name" value="Glyco_hydro_13_N"/>
</dbReference>
<evidence type="ECO:0000256" key="6">
    <source>
        <dbReference type="ARBA" id="ARBA00022676"/>
    </source>
</evidence>
<dbReference type="Pfam" id="PF00128">
    <property type="entry name" value="Alpha-amylase"/>
    <property type="match status" value="1"/>
</dbReference>
<dbReference type="Gene3D" id="2.60.40.1180">
    <property type="entry name" value="Golgi alpha-mannosidase II"/>
    <property type="match status" value="1"/>
</dbReference>
<dbReference type="PIRSF" id="PIRSF000463">
    <property type="entry name" value="GlgB"/>
    <property type="match status" value="1"/>
</dbReference>
<dbReference type="InterPro" id="IPR013783">
    <property type="entry name" value="Ig-like_fold"/>
</dbReference>
<keyword evidence="8 10" id="KW-0320">Glycogen biosynthesis</keyword>
<evidence type="ECO:0000313" key="14">
    <source>
        <dbReference type="Proteomes" id="UP001302494"/>
    </source>
</evidence>
<dbReference type="SUPFAM" id="SSF51445">
    <property type="entry name" value="(Trans)glycosidases"/>
    <property type="match status" value="1"/>
</dbReference>
<evidence type="ECO:0000259" key="12">
    <source>
        <dbReference type="SMART" id="SM00642"/>
    </source>
</evidence>
<dbReference type="GO" id="GO:0004553">
    <property type="term" value="F:hydrolase activity, hydrolyzing O-glycosyl compounds"/>
    <property type="evidence" value="ECO:0007669"/>
    <property type="project" value="InterPro"/>
</dbReference>
<dbReference type="KEGG" id="nneo:PQG83_03925"/>
<keyword evidence="14" id="KW-1185">Reference proteome</keyword>
<accession>A0AA96JX68</accession>
<dbReference type="InterPro" id="IPR013780">
    <property type="entry name" value="Glyco_hydro_b"/>
</dbReference>
<protein>
    <recommendedName>
        <fullName evidence="10">1,4-alpha-glucan branching enzyme GlgB</fullName>
        <ecNumber evidence="10">2.4.1.18</ecNumber>
    </recommendedName>
    <alternativeName>
        <fullName evidence="10">1,4-alpha-D-glucan:1,4-alpha-D-glucan 6-glucosyl-transferase</fullName>
    </alternativeName>
    <alternativeName>
        <fullName evidence="10">Alpha-(1-&gt;4)-glucan branching enzyme</fullName>
    </alternativeName>
    <alternativeName>
        <fullName evidence="10">Glycogen branching enzyme</fullName>
        <shortName evidence="10">BE</shortName>
    </alternativeName>
</protein>
<evidence type="ECO:0000256" key="8">
    <source>
        <dbReference type="ARBA" id="ARBA00023056"/>
    </source>
</evidence>
<dbReference type="InterPro" id="IPR037439">
    <property type="entry name" value="Branching_enzy"/>
</dbReference>
<dbReference type="NCBIfam" id="TIGR01515">
    <property type="entry name" value="branching_enzym"/>
    <property type="match status" value="1"/>
</dbReference>
<dbReference type="AlphaFoldDB" id="A0AA96JX68"/>
<dbReference type="EMBL" id="CP116968">
    <property type="protein sequence ID" value="WNM62910.1"/>
    <property type="molecule type" value="Genomic_DNA"/>
</dbReference>
<evidence type="ECO:0000313" key="13">
    <source>
        <dbReference type="EMBL" id="WNM62910.1"/>
    </source>
</evidence>